<dbReference type="PANTHER" id="PTHR47529:SF1">
    <property type="entry name" value="PERIPLASMIC CHAPERONE PPID"/>
    <property type="match status" value="1"/>
</dbReference>
<name>A0A936YM19_9HYPH</name>
<dbReference type="SUPFAM" id="SSF109998">
    <property type="entry name" value="Triger factor/SurA peptide-binding domain-like"/>
    <property type="match status" value="1"/>
</dbReference>
<evidence type="ECO:0000313" key="17">
    <source>
        <dbReference type="Proteomes" id="UP000633219"/>
    </source>
</evidence>
<keyword evidence="6 14" id="KW-1133">Transmembrane helix</keyword>
<evidence type="ECO:0000256" key="1">
    <source>
        <dbReference type="ARBA" id="ARBA00004382"/>
    </source>
</evidence>
<evidence type="ECO:0000313" key="16">
    <source>
        <dbReference type="EMBL" id="MBL0372989.1"/>
    </source>
</evidence>
<dbReference type="Proteomes" id="UP000633219">
    <property type="component" value="Unassembled WGS sequence"/>
</dbReference>
<feature type="domain" description="PpiC" evidence="15">
    <location>
        <begin position="247"/>
        <end position="368"/>
    </location>
</feature>
<keyword evidence="4" id="KW-0997">Cell inner membrane</keyword>
<dbReference type="Pfam" id="PF13145">
    <property type="entry name" value="Rotamase_2"/>
    <property type="match status" value="1"/>
</dbReference>
<comment type="caution">
    <text evidence="16">The sequence shown here is derived from an EMBL/GenBank/DDBJ whole genome shotgun (WGS) entry which is preliminary data.</text>
</comment>
<accession>A0A936YM19</accession>
<evidence type="ECO:0000256" key="4">
    <source>
        <dbReference type="ARBA" id="ARBA00022519"/>
    </source>
</evidence>
<evidence type="ECO:0000256" key="10">
    <source>
        <dbReference type="ARBA" id="ARBA00031484"/>
    </source>
</evidence>
<evidence type="ECO:0000256" key="8">
    <source>
        <dbReference type="ARBA" id="ARBA00023186"/>
    </source>
</evidence>
<keyword evidence="7 14" id="KW-0472">Membrane</keyword>
<dbReference type="InterPro" id="IPR046357">
    <property type="entry name" value="PPIase_dom_sf"/>
</dbReference>
<dbReference type="InterPro" id="IPR052029">
    <property type="entry name" value="PpiD_chaperone"/>
</dbReference>
<dbReference type="SUPFAM" id="SSF54534">
    <property type="entry name" value="FKBP-like"/>
    <property type="match status" value="1"/>
</dbReference>
<gene>
    <name evidence="16" type="ORF">JJB09_13220</name>
</gene>
<dbReference type="Gene3D" id="3.10.50.40">
    <property type="match status" value="1"/>
</dbReference>
<keyword evidence="3" id="KW-1003">Cell membrane</keyword>
<dbReference type="Pfam" id="PF13624">
    <property type="entry name" value="SurA_N_3"/>
    <property type="match status" value="1"/>
</dbReference>
<dbReference type="RefSeq" id="WP_201658637.1">
    <property type="nucleotide sequence ID" value="NZ_JAEQNC010000006.1"/>
</dbReference>
<dbReference type="AlphaFoldDB" id="A0A936YM19"/>
<comment type="subcellular location">
    <subcellularLocation>
        <location evidence="1">Cell inner membrane</location>
        <topology evidence="1">Single-pass type II membrane protein</topology>
        <orientation evidence="1">Periplasmic side</orientation>
    </subcellularLocation>
</comment>
<dbReference type="PANTHER" id="PTHR47529">
    <property type="entry name" value="PEPTIDYL-PROLYL CIS-TRANS ISOMERASE D"/>
    <property type="match status" value="1"/>
</dbReference>
<evidence type="ECO:0000259" key="15">
    <source>
        <dbReference type="Pfam" id="PF13145"/>
    </source>
</evidence>
<evidence type="ECO:0000256" key="3">
    <source>
        <dbReference type="ARBA" id="ARBA00022475"/>
    </source>
</evidence>
<sequence>MLESLRKASRSWVAKGLMALLVASFGIWGVHSSMFSSTTDAVVTVGDQKVSNTEFQITFNSAMANMSRRFGQQLNLEQAKLFGIENSVISQLISGAALDQLATNMKLGLSEDRLLQLIQDDPAFRDDRGAFSRQLMEQRLYSARIRAEDYLTLKSKEAVRSQIADAIANGFEAPKTLTDALTAYADERRSIDYLILTDANIEPVQPPTADVLDKWFADNKAKYKAPEYRKITYVKLEPVDIADKSAISDDQIKQDYEKHKDTYRTPETRTIEQLTFADKASADAAAAKLAAGTAFEQLVTEQGKTATDVLLGDFTKDKMPTPAMAEAAFAVKNDDGVTPVTDGLLGPVILRVTNIRPEVVKGLDDVKDAIREQLALVLANDEIQSVYDRFEDARASGASLAEVASQLQLKSTAIDAVDATGLDPKGVDIKDLPNRDKLIAEAFKTEPGVEALPLTIDNGGYVWFEVNDITEARDRTLDEVKDRVTTDWTSEQQKLALSKKAEGVAGQLTKGAKMSDIAAELKIAVETKTGIQRGMDDAVLGTSAINAAFGGADGFVTSAPGAGGENRIILQVTEVNENGSVDALDDKSQRIKTLANAAGDDILDQLVNELQAEYGVTLNRTLASQLMVR</sequence>
<comment type="similarity">
    <text evidence="11">Belongs to the PpiD chaperone family.</text>
</comment>
<evidence type="ECO:0000256" key="13">
    <source>
        <dbReference type="ARBA" id="ARBA00042775"/>
    </source>
</evidence>
<dbReference type="InterPro" id="IPR000297">
    <property type="entry name" value="PPIase_PpiC"/>
</dbReference>
<evidence type="ECO:0000256" key="12">
    <source>
        <dbReference type="ARBA" id="ARBA00040743"/>
    </source>
</evidence>
<dbReference type="EMBL" id="JAEQNC010000006">
    <property type="protein sequence ID" value="MBL0372989.1"/>
    <property type="molecule type" value="Genomic_DNA"/>
</dbReference>
<reference evidence="16" key="1">
    <citation type="submission" date="2021-01" db="EMBL/GenBank/DDBJ databases">
        <title>Rhizobium sp. strain KVB221 16S ribosomal RNA gene Genome sequencing and assembly.</title>
        <authorList>
            <person name="Kang M."/>
        </authorList>
    </citation>
    <scope>NUCLEOTIDE SEQUENCE</scope>
    <source>
        <strain evidence="16">KVB221</strain>
    </source>
</reference>
<protein>
    <recommendedName>
        <fullName evidence="2">Parvulin-like PPIase</fullName>
    </recommendedName>
    <alternativeName>
        <fullName evidence="9">Peptidyl-prolyl cis-trans isomerase plp</fullName>
    </alternativeName>
    <alternativeName>
        <fullName evidence="12">Periplasmic chaperone PpiD</fullName>
    </alternativeName>
    <alternativeName>
        <fullName evidence="13">Periplasmic folding chaperone</fullName>
    </alternativeName>
    <alternativeName>
        <fullName evidence="10">Rotamase plp</fullName>
    </alternativeName>
</protein>
<evidence type="ECO:0000256" key="2">
    <source>
        <dbReference type="ARBA" id="ARBA00018370"/>
    </source>
</evidence>
<keyword evidence="5 14" id="KW-0812">Transmembrane</keyword>
<dbReference type="GO" id="GO:0003755">
    <property type="term" value="F:peptidyl-prolyl cis-trans isomerase activity"/>
    <property type="evidence" value="ECO:0007669"/>
    <property type="project" value="InterPro"/>
</dbReference>
<feature type="transmembrane region" description="Helical" evidence="14">
    <location>
        <begin position="12"/>
        <end position="30"/>
    </location>
</feature>
<evidence type="ECO:0000256" key="9">
    <source>
        <dbReference type="ARBA" id="ARBA00030642"/>
    </source>
</evidence>
<evidence type="ECO:0000256" key="6">
    <source>
        <dbReference type="ARBA" id="ARBA00022989"/>
    </source>
</evidence>
<proteinExistence type="inferred from homology"/>
<dbReference type="InterPro" id="IPR027304">
    <property type="entry name" value="Trigger_fact/SurA_dom_sf"/>
</dbReference>
<evidence type="ECO:0000256" key="14">
    <source>
        <dbReference type="SAM" id="Phobius"/>
    </source>
</evidence>
<keyword evidence="17" id="KW-1185">Reference proteome</keyword>
<evidence type="ECO:0000256" key="7">
    <source>
        <dbReference type="ARBA" id="ARBA00023136"/>
    </source>
</evidence>
<keyword evidence="8" id="KW-0143">Chaperone</keyword>
<evidence type="ECO:0000256" key="11">
    <source>
        <dbReference type="ARBA" id="ARBA00038408"/>
    </source>
</evidence>
<dbReference type="GO" id="GO:0005886">
    <property type="term" value="C:plasma membrane"/>
    <property type="evidence" value="ECO:0007669"/>
    <property type="project" value="UniProtKB-SubCell"/>
</dbReference>
<organism evidence="16 17">
    <name type="scientific">Rhizobium setariae</name>
    <dbReference type="NCBI Taxonomy" id="2801340"/>
    <lineage>
        <taxon>Bacteria</taxon>
        <taxon>Pseudomonadati</taxon>
        <taxon>Pseudomonadota</taxon>
        <taxon>Alphaproteobacteria</taxon>
        <taxon>Hyphomicrobiales</taxon>
        <taxon>Rhizobiaceae</taxon>
        <taxon>Rhizobium/Agrobacterium group</taxon>
        <taxon>Rhizobium</taxon>
    </lineage>
</organism>
<evidence type="ECO:0000256" key="5">
    <source>
        <dbReference type="ARBA" id="ARBA00022692"/>
    </source>
</evidence>